<feature type="non-terminal residue" evidence="1">
    <location>
        <position position="49"/>
    </location>
</feature>
<evidence type="ECO:0000313" key="2">
    <source>
        <dbReference type="Proteomes" id="UP001153678"/>
    </source>
</evidence>
<comment type="caution">
    <text evidence="1">The sequence shown here is derived from an EMBL/GenBank/DDBJ whole genome shotgun (WGS) entry which is preliminary data.</text>
</comment>
<gene>
    <name evidence="1" type="ORF">FWILDA_LOCUS16089</name>
</gene>
<dbReference type="EMBL" id="CAMKVN010009624">
    <property type="protein sequence ID" value="CAI2193465.1"/>
    <property type="molecule type" value="Genomic_DNA"/>
</dbReference>
<evidence type="ECO:0000313" key="1">
    <source>
        <dbReference type="EMBL" id="CAI2193465.1"/>
    </source>
</evidence>
<reference evidence="1" key="1">
    <citation type="submission" date="2022-08" db="EMBL/GenBank/DDBJ databases">
        <authorList>
            <person name="Kallberg Y."/>
            <person name="Tangrot J."/>
            <person name="Rosling A."/>
        </authorList>
    </citation>
    <scope>NUCLEOTIDE SEQUENCE</scope>
    <source>
        <strain evidence="1">Wild A</strain>
    </source>
</reference>
<accession>A0A9W4T5H9</accession>
<keyword evidence="2" id="KW-1185">Reference proteome</keyword>
<name>A0A9W4T5H9_9GLOM</name>
<protein>
    <submittedName>
        <fullName evidence="1">11377_t:CDS:1</fullName>
    </submittedName>
</protein>
<dbReference type="AlphaFoldDB" id="A0A9W4T5H9"/>
<organism evidence="1 2">
    <name type="scientific">Funneliformis geosporum</name>
    <dbReference type="NCBI Taxonomy" id="1117311"/>
    <lineage>
        <taxon>Eukaryota</taxon>
        <taxon>Fungi</taxon>
        <taxon>Fungi incertae sedis</taxon>
        <taxon>Mucoromycota</taxon>
        <taxon>Glomeromycotina</taxon>
        <taxon>Glomeromycetes</taxon>
        <taxon>Glomerales</taxon>
        <taxon>Glomeraceae</taxon>
        <taxon>Funneliformis</taxon>
    </lineage>
</organism>
<sequence>NILSSDKYRNIRERYFLFYRVTHSISGGIGFEGKGYIIHSQYKHDKHEY</sequence>
<dbReference type="Proteomes" id="UP001153678">
    <property type="component" value="Unassembled WGS sequence"/>
</dbReference>
<proteinExistence type="predicted"/>